<dbReference type="PANTHER" id="PTHR14005">
    <property type="entry name" value="EUKARYOTIC TRANSLATION INITIATION FACTOR 3, THETA SUBUNIT"/>
    <property type="match status" value="1"/>
</dbReference>
<keyword evidence="2 7" id="KW-0963">Cytoplasm</keyword>
<keyword evidence="4 7" id="KW-0694">RNA-binding</keyword>
<dbReference type="InterPro" id="IPR054711">
    <property type="entry name" value="eIF3a_PCI_TPR-like"/>
</dbReference>
<organism evidence="10 11">
    <name type="scientific">Ceratodon purpureus</name>
    <name type="common">Fire moss</name>
    <name type="synonym">Dicranum purpureum</name>
    <dbReference type="NCBI Taxonomy" id="3225"/>
    <lineage>
        <taxon>Eukaryota</taxon>
        <taxon>Viridiplantae</taxon>
        <taxon>Streptophyta</taxon>
        <taxon>Embryophyta</taxon>
        <taxon>Bryophyta</taxon>
        <taxon>Bryophytina</taxon>
        <taxon>Bryopsida</taxon>
        <taxon>Dicranidae</taxon>
        <taxon>Pseudoditrichales</taxon>
        <taxon>Ditrichaceae</taxon>
        <taxon>Ceratodon</taxon>
    </lineage>
</organism>
<comment type="function">
    <text evidence="7">RNA-binding component of the eukaryotic translation initiation factor 3 (eIF-3) complex, which is involved in protein synthesis of a specialized repertoire of mRNAs and, together with other initiation factors, stimulates binding of mRNA and methionyl-tRNAi to the 40S ribosome. The eIF-3 complex specifically targets and initiates translation of a subset of mRNAs involved in cell proliferation.</text>
</comment>
<reference evidence="10" key="1">
    <citation type="submission" date="2020-06" db="EMBL/GenBank/DDBJ databases">
        <title>WGS assembly of Ceratodon purpureus strain R40.</title>
        <authorList>
            <person name="Carey S.B."/>
            <person name="Jenkins J."/>
            <person name="Shu S."/>
            <person name="Lovell J.T."/>
            <person name="Sreedasyam A."/>
            <person name="Maumus F."/>
            <person name="Tiley G.P."/>
            <person name="Fernandez-Pozo N."/>
            <person name="Barry K."/>
            <person name="Chen C."/>
            <person name="Wang M."/>
            <person name="Lipzen A."/>
            <person name="Daum C."/>
            <person name="Saski C.A."/>
            <person name="Payton A.C."/>
            <person name="Mcbreen J.C."/>
            <person name="Conrad R.E."/>
            <person name="Kollar L.M."/>
            <person name="Olsson S."/>
            <person name="Huttunen S."/>
            <person name="Landis J.B."/>
            <person name="Wickett N.J."/>
            <person name="Johnson M.G."/>
            <person name="Rensing S.A."/>
            <person name="Grimwood J."/>
            <person name="Schmutz J."/>
            <person name="Mcdaniel S.F."/>
        </authorList>
    </citation>
    <scope>NUCLEOTIDE SEQUENCE</scope>
    <source>
        <strain evidence="10">R40</strain>
    </source>
</reference>
<keyword evidence="3 7" id="KW-0396">Initiation factor</keyword>
<protein>
    <recommendedName>
        <fullName evidence="7">Eukaryotic translation initiation factor 3 subunit A</fullName>
        <shortName evidence="7">eIF3a</shortName>
    </recommendedName>
    <alternativeName>
        <fullName evidence="7">Eukaryotic translation initiation factor 3 subunit 10</fullName>
    </alternativeName>
</protein>
<dbReference type="Proteomes" id="UP000822688">
    <property type="component" value="Chromosome 4"/>
</dbReference>
<evidence type="ECO:0000256" key="1">
    <source>
        <dbReference type="ARBA" id="ARBA00004496"/>
    </source>
</evidence>
<dbReference type="FunFam" id="1.25.40.860:FF:000006">
    <property type="entry name" value="Eukaryotic translation initiation factor 3 subunit A"/>
    <property type="match status" value="1"/>
</dbReference>
<dbReference type="Gene3D" id="4.10.860.10">
    <property type="entry name" value="UVR domain"/>
    <property type="match status" value="1"/>
</dbReference>
<evidence type="ECO:0000313" key="10">
    <source>
        <dbReference type="EMBL" id="KAG0578239.1"/>
    </source>
</evidence>
<dbReference type="GO" id="GO:0002188">
    <property type="term" value="P:translation reinitiation"/>
    <property type="evidence" value="ECO:0007669"/>
    <property type="project" value="TreeGrafter"/>
</dbReference>
<gene>
    <name evidence="10" type="ORF">KC19_4G008200</name>
</gene>
<dbReference type="GO" id="GO:0043614">
    <property type="term" value="C:multi-eIF complex"/>
    <property type="evidence" value="ECO:0007669"/>
    <property type="project" value="TreeGrafter"/>
</dbReference>
<feature type="compositionally biased region" description="Basic and acidic residues" evidence="8">
    <location>
        <begin position="811"/>
        <end position="872"/>
    </location>
</feature>
<dbReference type="OrthoDB" id="18884at2759"/>
<dbReference type="Pfam" id="PF22591">
    <property type="entry name" value="eIF3a_PCI_TPR-like"/>
    <property type="match status" value="1"/>
</dbReference>
<dbReference type="GO" id="GO:0033290">
    <property type="term" value="C:eukaryotic 48S preinitiation complex"/>
    <property type="evidence" value="ECO:0007669"/>
    <property type="project" value="UniProtKB-UniRule"/>
</dbReference>
<dbReference type="GO" id="GO:0003743">
    <property type="term" value="F:translation initiation factor activity"/>
    <property type="evidence" value="ECO:0007669"/>
    <property type="project" value="UniProtKB-UniRule"/>
</dbReference>
<dbReference type="GO" id="GO:0071541">
    <property type="term" value="C:eukaryotic translation initiation factor 3 complex, eIF3m"/>
    <property type="evidence" value="ECO:0007669"/>
    <property type="project" value="TreeGrafter"/>
</dbReference>
<feature type="compositionally biased region" description="Basic and acidic residues" evidence="8">
    <location>
        <begin position="1010"/>
        <end position="1021"/>
    </location>
</feature>
<accession>A0A8T0I5I4</accession>
<dbReference type="HAMAP" id="MF_03000">
    <property type="entry name" value="eIF3a"/>
    <property type="match status" value="1"/>
</dbReference>
<dbReference type="AlphaFoldDB" id="A0A8T0I5I4"/>
<dbReference type="GO" id="GO:0003729">
    <property type="term" value="F:mRNA binding"/>
    <property type="evidence" value="ECO:0007669"/>
    <property type="project" value="TreeGrafter"/>
</dbReference>
<feature type="region of interest" description="Disordered" evidence="8">
    <location>
        <begin position="583"/>
        <end position="616"/>
    </location>
</feature>
<dbReference type="InterPro" id="IPR027512">
    <property type="entry name" value="EIF3A"/>
</dbReference>
<dbReference type="GO" id="GO:0001732">
    <property type="term" value="P:formation of cytoplasmic translation initiation complex"/>
    <property type="evidence" value="ECO:0007669"/>
    <property type="project" value="UniProtKB-UniRule"/>
</dbReference>
<proteinExistence type="inferred from homology"/>
<evidence type="ECO:0000256" key="6">
    <source>
        <dbReference type="ARBA" id="ARBA00023054"/>
    </source>
</evidence>
<evidence type="ECO:0000259" key="9">
    <source>
        <dbReference type="PROSITE" id="PS50250"/>
    </source>
</evidence>
<dbReference type="GO" id="GO:0071540">
    <property type="term" value="C:eukaryotic translation initiation factor 3 complex, eIF3e"/>
    <property type="evidence" value="ECO:0007669"/>
    <property type="project" value="TreeGrafter"/>
</dbReference>
<dbReference type="Pfam" id="PF01399">
    <property type="entry name" value="PCI"/>
    <property type="match status" value="1"/>
</dbReference>
<dbReference type="EMBL" id="CM026424">
    <property type="protein sequence ID" value="KAG0578239.1"/>
    <property type="molecule type" value="Genomic_DNA"/>
</dbReference>
<keyword evidence="5 7" id="KW-0648">Protein biosynthesis</keyword>
<comment type="subunit">
    <text evidence="7">Component of the eukaryotic translation initiation factor 3 (eIF-3) complex.</text>
</comment>
<evidence type="ECO:0000313" key="11">
    <source>
        <dbReference type="Proteomes" id="UP000822688"/>
    </source>
</evidence>
<comment type="caution">
    <text evidence="10">The sequence shown here is derived from an EMBL/GenBank/DDBJ whole genome shotgun (WGS) entry which is preliminary data.</text>
</comment>
<evidence type="ECO:0000256" key="2">
    <source>
        <dbReference type="ARBA" id="ARBA00022490"/>
    </source>
</evidence>
<comment type="similarity">
    <text evidence="7">Belongs to the eIF-3 subunit A family.</text>
</comment>
<dbReference type="Gene3D" id="1.25.40.860">
    <property type="match status" value="2"/>
</dbReference>
<comment type="subcellular location">
    <subcellularLocation>
        <location evidence="1 7">Cytoplasm</location>
    </subcellularLocation>
</comment>
<dbReference type="FunFam" id="4.10.860.10:FF:000001">
    <property type="entry name" value="Eukaryotic translation initiation factor 3 subunit A"/>
    <property type="match status" value="1"/>
</dbReference>
<keyword evidence="6" id="KW-0175">Coiled coil</keyword>
<dbReference type="InterPro" id="IPR000717">
    <property type="entry name" value="PCI_dom"/>
</dbReference>
<feature type="domain" description="PCI" evidence="9">
    <location>
        <begin position="316"/>
        <end position="513"/>
    </location>
</feature>
<dbReference type="FunFam" id="1.25.40.860:FF:000004">
    <property type="entry name" value="Eukaryotic translation initiation factor 3 subunit A"/>
    <property type="match status" value="1"/>
</dbReference>
<dbReference type="PROSITE" id="PS50250">
    <property type="entry name" value="PCI"/>
    <property type="match status" value="1"/>
</dbReference>
<evidence type="ECO:0000256" key="7">
    <source>
        <dbReference type="HAMAP-Rule" id="MF_03000"/>
    </source>
</evidence>
<feature type="compositionally biased region" description="Low complexity" evidence="8">
    <location>
        <begin position="978"/>
        <end position="990"/>
    </location>
</feature>
<dbReference type="SMART" id="SM00088">
    <property type="entry name" value="PINT"/>
    <property type="match status" value="1"/>
</dbReference>
<feature type="compositionally biased region" description="Basic and acidic residues" evidence="8">
    <location>
        <begin position="881"/>
        <end position="909"/>
    </location>
</feature>
<dbReference type="GO" id="GO:0016282">
    <property type="term" value="C:eukaryotic 43S preinitiation complex"/>
    <property type="evidence" value="ECO:0007669"/>
    <property type="project" value="UniProtKB-UniRule"/>
</dbReference>
<feature type="region of interest" description="Disordered" evidence="8">
    <location>
        <begin position="811"/>
        <end position="1021"/>
    </location>
</feature>
<evidence type="ECO:0000256" key="3">
    <source>
        <dbReference type="ARBA" id="ARBA00022540"/>
    </source>
</evidence>
<evidence type="ECO:0000256" key="5">
    <source>
        <dbReference type="ARBA" id="ARBA00022917"/>
    </source>
</evidence>
<sequence>MATFAKPENALKRAEELMNVGQKQAALQALHDLITSKRYRAWQKTLEKIMFKYVELCVDMKKGRFAKDGLIQYRIVCQQVNVSSLEEVIKYFLQLSSERAEAAQAQAAAAEVTLDVEDLEAEKRPEDLMLSYVSGEKGKERSDRETVTPWFKFLWETYRTVLEILRNNSKLESLYAMTAHRAFQFCLQYKRTTEFRRLCEILRNHLTNLNKYRDQRDRPDLTQPESLQLYLETRFEQLKIATELELWQEAFRSIEDIHGLMSMVKRTPKPQMMAVYYAKLTQIYWVSDSHLYHAYAWYKLYNLQKSYNKNLTAKDLQLMASSVVLATLAVSPYDRKHGAHHFELEMEKDRNVRMANILGFNIDAKKDSREVLSRAALLSELVAKGVMTYVSAEVKDLYNLLENEFHPLDLAAKAQPVLSKLPNLSDKLSSASPVPEVHLEQYVPALERLTTLRVLQQASQVYSTIKISELTRMVTFFDFSIVEKLIVEAVKYNYVQMKVDHLKEVVNFGSQDLESEKVKGHLTVLAKRLKKACLMINPPTLERQSKQVLPFAELQAVVEKEHKKLLARKVLIERRKEEQERQMLEMEREEESKRLKQQRLTEEAEAKRLANESARREEARIRKEIEEKELEEARALLAEAEKRKGKKGKKGVAVDGEVTKLTKQILMEEALSEQMKERQEMERKLQKLSKTMDHLERAKREEERPLIEEAYHKRLQDDERFYQEQQEQAIEHSRKQHETDVVEKHRLMNMAEDKEVFQLQVISRRQGEFERLRRLREERLAEERAMRSQEREIRRKKEYFKRQEEQRLLKIQEEEEARKREEEEQKRKLEAERRAKLEEMAAKQRQAEIAAEEREKREREEALRSRLEDKPGKFIPPSLRKKLESGEDLRRPSVDDRRDVRPQLEERRPLFGRGGLAPPRETDRQVEGEADAPPPSSNRYQPPRARMSDPEGPPPRAYEPPVRRTYDAPPSRSDAYEPPRAGARGDAYAPPGRPGGRPLGQRPIIGGGRPAEDRPERQDRW</sequence>
<keyword evidence="11" id="KW-1185">Reference proteome</keyword>
<evidence type="ECO:0000256" key="4">
    <source>
        <dbReference type="ARBA" id="ARBA00022884"/>
    </source>
</evidence>
<evidence type="ECO:0000256" key="8">
    <source>
        <dbReference type="SAM" id="MobiDB-lite"/>
    </source>
</evidence>
<name>A0A8T0I5I4_CERPU</name>
<dbReference type="PANTHER" id="PTHR14005:SF0">
    <property type="entry name" value="EUKARYOTIC TRANSLATION INITIATION FACTOR 3 SUBUNIT A"/>
    <property type="match status" value="1"/>
</dbReference>